<accession>A0A200R737</accession>
<organism evidence="6 7">
    <name type="scientific">Macleaya cordata</name>
    <name type="common">Five-seeded plume-poppy</name>
    <name type="synonym">Bocconia cordata</name>
    <dbReference type="NCBI Taxonomy" id="56857"/>
    <lineage>
        <taxon>Eukaryota</taxon>
        <taxon>Viridiplantae</taxon>
        <taxon>Streptophyta</taxon>
        <taxon>Embryophyta</taxon>
        <taxon>Tracheophyta</taxon>
        <taxon>Spermatophyta</taxon>
        <taxon>Magnoliopsida</taxon>
        <taxon>Ranunculales</taxon>
        <taxon>Papaveraceae</taxon>
        <taxon>Papaveroideae</taxon>
        <taxon>Macleaya</taxon>
    </lineage>
</organism>
<reference evidence="6 7" key="1">
    <citation type="journal article" date="2017" name="Mol. Plant">
        <title>The Genome of Medicinal Plant Macleaya cordata Provides New Insights into Benzylisoquinoline Alkaloids Metabolism.</title>
        <authorList>
            <person name="Liu X."/>
            <person name="Liu Y."/>
            <person name="Huang P."/>
            <person name="Ma Y."/>
            <person name="Qing Z."/>
            <person name="Tang Q."/>
            <person name="Cao H."/>
            <person name="Cheng P."/>
            <person name="Zheng Y."/>
            <person name="Yuan Z."/>
            <person name="Zhou Y."/>
            <person name="Liu J."/>
            <person name="Tang Z."/>
            <person name="Zhuo Y."/>
            <person name="Zhang Y."/>
            <person name="Yu L."/>
            <person name="Huang J."/>
            <person name="Yang P."/>
            <person name="Peng Q."/>
            <person name="Zhang J."/>
            <person name="Jiang W."/>
            <person name="Zhang Z."/>
            <person name="Lin K."/>
            <person name="Ro D.K."/>
            <person name="Chen X."/>
            <person name="Xiong X."/>
            <person name="Shang Y."/>
            <person name="Huang S."/>
            <person name="Zeng J."/>
        </authorList>
    </citation>
    <scope>NUCLEOTIDE SEQUENCE [LARGE SCALE GENOMIC DNA]</scope>
    <source>
        <strain evidence="7">cv. BLH2017</strain>
        <tissue evidence="6">Root</tissue>
    </source>
</reference>
<protein>
    <submittedName>
        <fullName evidence="6">Zinc finger protein</fullName>
    </submittedName>
</protein>
<dbReference type="PROSITE" id="PS50966">
    <property type="entry name" value="ZF_SWIM"/>
    <property type="match status" value="1"/>
</dbReference>
<dbReference type="EMBL" id="MVGT01000436">
    <property type="protein sequence ID" value="OVA18486.1"/>
    <property type="molecule type" value="Genomic_DNA"/>
</dbReference>
<dbReference type="GO" id="GO:0008270">
    <property type="term" value="F:zinc ion binding"/>
    <property type="evidence" value="ECO:0007669"/>
    <property type="project" value="UniProtKB-KW"/>
</dbReference>
<comment type="caution">
    <text evidence="6">The sequence shown here is derived from an EMBL/GenBank/DDBJ whole genome shotgun (WGS) entry which is preliminary data.</text>
</comment>
<dbReference type="InterPro" id="IPR004332">
    <property type="entry name" value="Transposase_MuDR"/>
</dbReference>
<dbReference type="OrthoDB" id="1938144at2759"/>
<dbReference type="Proteomes" id="UP000195402">
    <property type="component" value="Unassembled WGS sequence"/>
</dbReference>
<dbReference type="InterPro" id="IPR006564">
    <property type="entry name" value="Znf_PMZ"/>
</dbReference>
<evidence type="ECO:0000313" key="7">
    <source>
        <dbReference type="Proteomes" id="UP000195402"/>
    </source>
</evidence>
<keyword evidence="2 4" id="KW-0863">Zinc-finger</keyword>
<dbReference type="STRING" id="56857.A0A200R737"/>
<evidence type="ECO:0000259" key="5">
    <source>
        <dbReference type="PROSITE" id="PS50966"/>
    </source>
</evidence>
<dbReference type="Pfam" id="PF04434">
    <property type="entry name" value="SWIM"/>
    <property type="match status" value="1"/>
</dbReference>
<name>A0A200R737_MACCD</name>
<sequence length="432" mass="49336">MVQFEGFEISVESSEGSTSSTRKALKSDSWTNLFTGPGQNFPGGAKQFRLTLHKYSLVTGHTFKFLKNDDYRVTAICGRSMVSGCSWKVHASARFNLPDFFFLKEYVSVHTCGGGLIDITKPNLSKKLVKELILSDVKDNPSVQPSVICSSFKRDYRVELNYQLVLRAKGLALREIYGKEESSYMELLWYTDALRRTNPGCHIVLEVDPATKVFKRLFIYFGACIFGVRYCRPVIFLDGTFLKTKFKGCLMGETAKNGSQGQRYGEMTSALAESFNGWIKFERSLPVTPMVDTIRIKMMKMMSERRENCHSWKGLLYPKIEKLIATNFGVRRTWNLTKSSDFVYGVHSDPHRVDLMNWFCSCTEWQLRGIPCPHVVCVIQRSGTPIFQFVNSYYSTLNYLNAYLHPIEPIPNYDKPNIDPKALTILPHIVKP</sequence>
<evidence type="ECO:0000256" key="1">
    <source>
        <dbReference type="ARBA" id="ARBA00022723"/>
    </source>
</evidence>
<keyword evidence="1" id="KW-0479">Metal-binding</keyword>
<dbReference type="SMART" id="SM00575">
    <property type="entry name" value="ZnF_PMZ"/>
    <property type="match status" value="1"/>
</dbReference>
<gene>
    <name evidence="6" type="ORF">BVC80_1833g169</name>
</gene>
<dbReference type="InterPro" id="IPR007527">
    <property type="entry name" value="Znf_SWIM"/>
</dbReference>
<dbReference type="PANTHER" id="PTHR31973">
    <property type="entry name" value="POLYPROTEIN, PUTATIVE-RELATED"/>
    <property type="match status" value="1"/>
</dbReference>
<evidence type="ECO:0000256" key="3">
    <source>
        <dbReference type="ARBA" id="ARBA00022833"/>
    </source>
</evidence>
<dbReference type="InParanoid" id="A0A200R737"/>
<evidence type="ECO:0000256" key="2">
    <source>
        <dbReference type="ARBA" id="ARBA00022771"/>
    </source>
</evidence>
<dbReference type="AlphaFoldDB" id="A0A200R737"/>
<dbReference type="PANTHER" id="PTHR31973:SF195">
    <property type="entry name" value="MUDR FAMILY TRANSPOSASE"/>
    <property type="match status" value="1"/>
</dbReference>
<proteinExistence type="predicted"/>
<keyword evidence="3" id="KW-0862">Zinc</keyword>
<evidence type="ECO:0000256" key="4">
    <source>
        <dbReference type="PROSITE-ProRule" id="PRU00325"/>
    </source>
</evidence>
<feature type="domain" description="SWIM-type" evidence="5">
    <location>
        <begin position="344"/>
        <end position="383"/>
    </location>
</feature>
<evidence type="ECO:0000313" key="6">
    <source>
        <dbReference type="EMBL" id="OVA18486.1"/>
    </source>
</evidence>
<keyword evidence="7" id="KW-1185">Reference proteome</keyword>
<dbReference type="Pfam" id="PF03108">
    <property type="entry name" value="DBD_Tnp_Mut"/>
    <property type="match status" value="1"/>
</dbReference>